<name>A0A0S2DAD5_LYSEN</name>
<evidence type="ECO:0000313" key="2">
    <source>
        <dbReference type="Proteomes" id="UP000061569"/>
    </source>
</evidence>
<evidence type="ECO:0000313" key="1">
    <source>
        <dbReference type="EMBL" id="ALN55504.1"/>
    </source>
</evidence>
<sequence length="54" mass="5589">MKLFRSKRFKLLALSALFAAGLGFGAAQAGATQECFPSDNCPHGAWVGGCCDPA</sequence>
<organism evidence="1 2">
    <name type="scientific">Lysobacter enzymogenes</name>
    <dbReference type="NCBI Taxonomy" id="69"/>
    <lineage>
        <taxon>Bacteria</taxon>
        <taxon>Pseudomonadati</taxon>
        <taxon>Pseudomonadota</taxon>
        <taxon>Gammaproteobacteria</taxon>
        <taxon>Lysobacterales</taxon>
        <taxon>Lysobacteraceae</taxon>
        <taxon>Lysobacter</taxon>
    </lineage>
</organism>
<accession>A0A0S2DAD5</accession>
<dbReference type="PATRIC" id="fig|69.6.peg.147"/>
<dbReference type="RefSeq" id="WP_157490315.1">
    <property type="nucleotide sequence ID" value="NZ_CP067396.1"/>
</dbReference>
<dbReference type="Proteomes" id="UP000061569">
    <property type="component" value="Chromosome"/>
</dbReference>
<dbReference type="AlphaFoldDB" id="A0A0S2DAD5"/>
<proteinExistence type="predicted"/>
<dbReference type="EMBL" id="CP013140">
    <property type="protein sequence ID" value="ALN55504.1"/>
    <property type="molecule type" value="Genomic_DNA"/>
</dbReference>
<dbReference type="STRING" id="69.GLE_0145"/>
<dbReference type="KEGG" id="lez:GLE_0145"/>
<protein>
    <submittedName>
        <fullName evidence="1">Uncharacterized protein</fullName>
    </submittedName>
</protein>
<reference evidence="1 2" key="1">
    <citation type="submission" date="2015-11" db="EMBL/GenBank/DDBJ databases">
        <title>Genome sequences of Lysobacter enzymogenes strain C3 and Lysobacter antibioticus ATCC 29479.</title>
        <authorList>
            <person name="Kobayashi D.Y."/>
        </authorList>
    </citation>
    <scope>NUCLEOTIDE SEQUENCE [LARGE SCALE GENOMIC DNA]</scope>
    <source>
        <strain evidence="1 2">C3</strain>
    </source>
</reference>
<gene>
    <name evidence="1" type="ORF">GLE_0145</name>
</gene>